<dbReference type="AlphaFoldDB" id="A0A0V0RBQ1"/>
<evidence type="ECO:0000313" key="1">
    <source>
        <dbReference type="EMBL" id="KRX11690.1"/>
    </source>
</evidence>
<dbReference type="Proteomes" id="UP000054630">
    <property type="component" value="Unassembled WGS sequence"/>
</dbReference>
<dbReference type="EMBL" id="JYDL01001624">
    <property type="protein sequence ID" value="KRX11690.1"/>
    <property type="molecule type" value="Genomic_DNA"/>
</dbReference>
<organism evidence="1 2">
    <name type="scientific">Trichinella nelsoni</name>
    <dbReference type="NCBI Taxonomy" id="6336"/>
    <lineage>
        <taxon>Eukaryota</taxon>
        <taxon>Metazoa</taxon>
        <taxon>Ecdysozoa</taxon>
        <taxon>Nematoda</taxon>
        <taxon>Enoplea</taxon>
        <taxon>Dorylaimia</taxon>
        <taxon>Trichinellida</taxon>
        <taxon>Trichinellidae</taxon>
        <taxon>Trichinella</taxon>
    </lineage>
</organism>
<comment type="caution">
    <text evidence="1">The sequence shown here is derived from an EMBL/GenBank/DDBJ whole genome shotgun (WGS) entry which is preliminary data.</text>
</comment>
<sequence>MLDSLFSLTPNMIAFHGIFRMLDRVTLVEIPLFDIL</sequence>
<accession>A0A0V0RBQ1</accession>
<proteinExistence type="predicted"/>
<dbReference type="OrthoDB" id="10436157at2759"/>
<protein>
    <submittedName>
        <fullName evidence="1">Uncharacterized protein</fullName>
    </submittedName>
</protein>
<keyword evidence="2" id="KW-1185">Reference proteome</keyword>
<name>A0A0V0RBQ1_9BILA</name>
<evidence type="ECO:0000313" key="2">
    <source>
        <dbReference type="Proteomes" id="UP000054630"/>
    </source>
</evidence>
<reference evidence="1 2" key="1">
    <citation type="submission" date="2015-01" db="EMBL/GenBank/DDBJ databases">
        <title>Evolution of Trichinella species and genotypes.</title>
        <authorList>
            <person name="Korhonen P.K."/>
            <person name="Edoardo P."/>
            <person name="Giuseppe L.R."/>
            <person name="Gasser R.B."/>
        </authorList>
    </citation>
    <scope>NUCLEOTIDE SEQUENCE [LARGE SCALE GENOMIC DNA]</scope>
    <source>
        <strain evidence="1">ISS37</strain>
    </source>
</reference>
<gene>
    <name evidence="1" type="ORF">T07_3561</name>
</gene>